<accession>A0A0R2QNS0</accession>
<name>A0A0R2QNS0_9ACTN</name>
<feature type="binding site" evidence="8">
    <location>
        <begin position="68"/>
        <end position="72"/>
    </location>
    <ligand>
        <name>4-CDP-2-C-methyl-D-erythritol 2-phosphate</name>
        <dbReference type="ChEBI" id="CHEBI:57919"/>
    </ligand>
</feature>
<proteinExistence type="inferred from homology"/>
<dbReference type="NCBIfam" id="TIGR00151">
    <property type="entry name" value="ispF"/>
    <property type="match status" value="1"/>
</dbReference>
<dbReference type="InterPro" id="IPR003526">
    <property type="entry name" value="MECDP_synthase"/>
</dbReference>
<organism evidence="11 12">
    <name type="scientific">Acidimicrobiia bacterium BACL6 MAG-120924-bin43</name>
    <dbReference type="NCBI Taxonomy" id="1655583"/>
    <lineage>
        <taxon>Bacteria</taxon>
        <taxon>Bacillati</taxon>
        <taxon>Actinomycetota</taxon>
        <taxon>Acidimicrobiia</taxon>
        <taxon>acIV cluster</taxon>
    </lineage>
</organism>
<evidence type="ECO:0000256" key="8">
    <source>
        <dbReference type="HAMAP-Rule" id="MF_00107"/>
    </source>
</evidence>
<dbReference type="GO" id="GO:0008685">
    <property type="term" value="F:2-C-methyl-D-erythritol 2,4-cyclodiphosphate synthase activity"/>
    <property type="evidence" value="ECO:0007669"/>
    <property type="project" value="UniProtKB-UniRule"/>
</dbReference>
<comment type="similarity">
    <text evidence="3 8 9">Belongs to the IspF family.</text>
</comment>
<feature type="binding site" evidence="8">
    <location>
        <position position="146"/>
    </location>
    <ligand>
        <name>4-CDP-2-C-methyl-D-erythritol 2-phosphate</name>
        <dbReference type="ChEBI" id="CHEBI:57919"/>
    </ligand>
</feature>
<dbReference type="Pfam" id="PF02542">
    <property type="entry name" value="YgbB"/>
    <property type="match status" value="1"/>
</dbReference>
<sequence>MATAIRVGQGFDIHRFEDTPSGRVLVLGGVQFVGERALVGHSDADVIAHAIADALLGAASLGDIGQHFPDTDPKWAGVNSLLMLSHVVALVKENGFEIGNVDCSVVCEKPKLAPHREEMQRKLIDVVGAPVSVKGRRAEGLGALGRQEGIACWAVCVIERVTQ</sequence>
<gene>
    <name evidence="8" type="primary">ispF</name>
    <name evidence="11" type="ORF">ABR75_08330</name>
</gene>
<keyword evidence="5 8" id="KW-0479">Metal-binding</keyword>
<evidence type="ECO:0000256" key="2">
    <source>
        <dbReference type="ARBA" id="ARBA00004709"/>
    </source>
</evidence>
<dbReference type="GO" id="GO:0016114">
    <property type="term" value="P:terpenoid biosynthetic process"/>
    <property type="evidence" value="ECO:0007669"/>
    <property type="project" value="InterPro"/>
</dbReference>
<comment type="cofactor">
    <cofactor evidence="8">
        <name>a divalent metal cation</name>
        <dbReference type="ChEBI" id="CHEBI:60240"/>
    </cofactor>
    <text evidence="8">Binds 1 divalent metal cation per subunit.</text>
</comment>
<comment type="caution">
    <text evidence="8">Lacks conserved residue(s) required for the propagation of feature annotation.</text>
</comment>
<evidence type="ECO:0000256" key="3">
    <source>
        <dbReference type="ARBA" id="ARBA00008480"/>
    </source>
</evidence>
<dbReference type="UniPathway" id="UPA00056">
    <property type="reaction ID" value="UER00095"/>
</dbReference>
<keyword evidence="11" id="KW-0808">Transferase</keyword>
<dbReference type="SUPFAM" id="SSF69765">
    <property type="entry name" value="IpsF-like"/>
    <property type="match status" value="1"/>
</dbReference>
<evidence type="ECO:0000313" key="11">
    <source>
        <dbReference type="EMBL" id="KRO49594.1"/>
    </source>
</evidence>
<evidence type="ECO:0000256" key="6">
    <source>
        <dbReference type="ARBA" id="ARBA00023229"/>
    </source>
</evidence>
<dbReference type="CDD" id="cd00554">
    <property type="entry name" value="MECDP_synthase"/>
    <property type="match status" value="1"/>
</dbReference>
<comment type="pathway">
    <text evidence="2 8">Isoprenoid biosynthesis; isopentenyl diphosphate biosynthesis via DXP pathway; isopentenyl diphosphate from 1-deoxy-D-xylulose 5-phosphate: step 4/6.</text>
</comment>
<feature type="binding site" evidence="8">
    <location>
        <position position="14"/>
    </location>
    <ligand>
        <name>a divalent metal cation</name>
        <dbReference type="ChEBI" id="CHEBI:60240"/>
    </ligand>
</feature>
<feature type="binding site" evidence="8">
    <location>
        <begin position="12"/>
        <end position="14"/>
    </location>
    <ligand>
        <name>4-CDP-2-C-methyl-D-erythritol 2-phosphate</name>
        <dbReference type="ChEBI" id="CHEBI:57919"/>
    </ligand>
</feature>
<dbReference type="InterPro" id="IPR020555">
    <property type="entry name" value="MECDP_synthase_CS"/>
</dbReference>
<evidence type="ECO:0000256" key="9">
    <source>
        <dbReference type="RuleBase" id="RU004395"/>
    </source>
</evidence>
<dbReference type="PROSITE" id="PS01350">
    <property type="entry name" value="ISPF"/>
    <property type="match status" value="1"/>
</dbReference>
<evidence type="ECO:0000256" key="7">
    <source>
        <dbReference type="ARBA" id="ARBA00023239"/>
    </source>
</evidence>
<keyword evidence="7 8" id="KW-0456">Lyase</keyword>
<keyword evidence="11" id="KW-0548">Nucleotidyltransferase</keyword>
<comment type="catalytic activity">
    <reaction evidence="1 8 9">
        <text>4-CDP-2-C-methyl-D-erythritol 2-phosphate = 2-C-methyl-D-erythritol 2,4-cyclic diphosphate + CMP</text>
        <dbReference type="Rhea" id="RHEA:23864"/>
        <dbReference type="ChEBI" id="CHEBI:57919"/>
        <dbReference type="ChEBI" id="CHEBI:58483"/>
        <dbReference type="ChEBI" id="CHEBI:60377"/>
        <dbReference type="EC" id="4.6.1.12"/>
    </reaction>
</comment>
<feature type="binding site" evidence="8">
    <location>
        <position position="12"/>
    </location>
    <ligand>
        <name>a divalent metal cation</name>
        <dbReference type="ChEBI" id="CHEBI:60240"/>
    </ligand>
</feature>
<dbReference type="AlphaFoldDB" id="A0A0R2QNS0"/>
<protein>
    <recommendedName>
        <fullName evidence="4 8">2-C-methyl-D-erythritol 2,4-cyclodiphosphate synthase</fullName>
        <shortName evidence="8">MECDP-synthase</shortName>
        <shortName evidence="8">MECPP-synthase</shortName>
        <shortName evidence="8">MECPS</shortName>
        <ecNumber evidence="4 8">4.6.1.12</ecNumber>
    </recommendedName>
</protein>
<dbReference type="EC" id="4.6.1.12" evidence="4 8"/>
<dbReference type="EMBL" id="LIBJ01000001">
    <property type="protein sequence ID" value="KRO49594.1"/>
    <property type="molecule type" value="Genomic_DNA"/>
</dbReference>
<dbReference type="GO" id="GO:0016779">
    <property type="term" value="F:nucleotidyltransferase activity"/>
    <property type="evidence" value="ECO:0007669"/>
    <property type="project" value="UniProtKB-KW"/>
</dbReference>
<evidence type="ECO:0000256" key="5">
    <source>
        <dbReference type="ARBA" id="ARBA00022723"/>
    </source>
</evidence>
<dbReference type="InterPro" id="IPR036571">
    <property type="entry name" value="MECDP_synthase_sf"/>
</dbReference>
<comment type="function">
    <text evidence="8">Involved in the biosynthesis of isopentenyl diphosphate (IPP) and dimethylallyl diphosphate (DMAPP), two major building blocks of isoprenoid compounds. Catalyzes the conversion of 4-diphosphocytidyl-2-C-methyl-D-erythritol 2-phosphate (CDP-ME2P) to 2-C-methyl-D-erythritol 2,4-cyclodiphosphate (ME-CPP) with a corresponding release of cytidine 5-monophosphate (CMP).</text>
</comment>
<dbReference type="Gene3D" id="3.30.1330.50">
    <property type="entry name" value="2-C-methyl-D-erythritol 2,4-cyclodiphosphate synthase"/>
    <property type="match status" value="1"/>
</dbReference>
<dbReference type="PANTHER" id="PTHR43181">
    <property type="entry name" value="2-C-METHYL-D-ERYTHRITOL 2,4-CYCLODIPHOSPHATE SYNTHASE, CHLOROPLASTIC"/>
    <property type="match status" value="1"/>
</dbReference>
<dbReference type="GO" id="GO:0019288">
    <property type="term" value="P:isopentenyl diphosphate biosynthetic process, methylerythritol 4-phosphate pathway"/>
    <property type="evidence" value="ECO:0007669"/>
    <property type="project" value="UniProtKB-UniRule"/>
</dbReference>
<comment type="caution">
    <text evidence="11">The sequence shown here is derived from an EMBL/GenBank/DDBJ whole genome shotgun (WGS) entry which is preliminary data.</text>
</comment>
<evidence type="ECO:0000313" key="12">
    <source>
        <dbReference type="Proteomes" id="UP000051017"/>
    </source>
</evidence>
<dbReference type="GO" id="GO:0046872">
    <property type="term" value="F:metal ion binding"/>
    <property type="evidence" value="ECO:0007669"/>
    <property type="project" value="UniProtKB-KW"/>
</dbReference>
<feature type="domain" description="2-C-methyl-D-erythritol 2,4-cyclodiphosphate synthase" evidence="10">
    <location>
        <begin position="5"/>
        <end position="158"/>
    </location>
</feature>
<feature type="binding site" evidence="8">
    <location>
        <begin position="41"/>
        <end position="42"/>
    </location>
    <ligand>
        <name>4-CDP-2-C-methyl-D-erythritol 2-phosphate</name>
        <dbReference type="ChEBI" id="CHEBI:57919"/>
    </ligand>
</feature>
<keyword evidence="6 8" id="KW-0414">Isoprene biosynthesis</keyword>
<evidence type="ECO:0000259" key="10">
    <source>
        <dbReference type="Pfam" id="PF02542"/>
    </source>
</evidence>
<evidence type="ECO:0000256" key="1">
    <source>
        <dbReference type="ARBA" id="ARBA00000200"/>
    </source>
</evidence>
<feature type="binding site" evidence="8">
    <location>
        <position position="49"/>
    </location>
    <ligand>
        <name>a divalent metal cation</name>
        <dbReference type="ChEBI" id="CHEBI:60240"/>
    </ligand>
</feature>
<evidence type="ECO:0000256" key="4">
    <source>
        <dbReference type="ARBA" id="ARBA00012579"/>
    </source>
</evidence>
<dbReference type="HAMAP" id="MF_00107">
    <property type="entry name" value="IspF"/>
    <property type="match status" value="1"/>
</dbReference>
<dbReference type="Proteomes" id="UP000051017">
    <property type="component" value="Unassembled WGS sequence"/>
</dbReference>
<feature type="site" description="Transition state stabilizer" evidence="8">
    <location>
        <position position="41"/>
    </location>
</feature>
<reference evidence="11 12" key="1">
    <citation type="submission" date="2015-10" db="EMBL/GenBank/DDBJ databases">
        <title>Metagenome-Assembled Genomes uncover a global brackish microbiome.</title>
        <authorList>
            <person name="Hugerth L.W."/>
            <person name="Larsson J."/>
            <person name="Alneberg J."/>
            <person name="Lindh M.V."/>
            <person name="Legrand C."/>
            <person name="Pinhassi J."/>
            <person name="Andersson A.F."/>
        </authorList>
    </citation>
    <scope>NUCLEOTIDE SEQUENCE [LARGE SCALE GENOMIC DNA]</scope>
    <source>
        <strain evidence="11">BACL6 MAG-120924-bin43</strain>
    </source>
</reference>
<dbReference type="FunFam" id="3.30.1330.50:FF:000003">
    <property type="entry name" value="2-C-methyl-D-erythritol 2,4-cyclodiphosphate synthase"/>
    <property type="match status" value="1"/>
</dbReference>
<dbReference type="PANTHER" id="PTHR43181:SF1">
    <property type="entry name" value="2-C-METHYL-D-ERYTHRITOL 2,4-CYCLODIPHOSPHATE SYNTHASE, CHLOROPLASTIC"/>
    <property type="match status" value="1"/>
</dbReference>
<feature type="binding site" evidence="8">
    <location>
        <begin position="63"/>
        <end position="65"/>
    </location>
    <ligand>
        <name>4-CDP-2-C-methyl-D-erythritol 2-phosphate</name>
        <dbReference type="ChEBI" id="CHEBI:57919"/>
    </ligand>
</feature>
<comment type="subunit">
    <text evidence="8">Homotrimer.</text>
</comment>